<dbReference type="CDD" id="cd05007">
    <property type="entry name" value="SIS_Etherase"/>
    <property type="match status" value="1"/>
</dbReference>
<evidence type="ECO:0000313" key="6">
    <source>
        <dbReference type="Proteomes" id="UP001344817"/>
    </source>
</evidence>
<protein>
    <submittedName>
        <fullName evidence="5">N-acetylmuramic acid 6-phosphate etherase</fullName>
        <ecNumber evidence="5">4.2.1.126</ecNumber>
    </submittedName>
</protein>
<proteinExistence type="predicted"/>
<dbReference type="PROSITE" id="PS01272">
    <property type="entry name" value="GCKR"/>
    <property type="match status" value="1"/>
</dbReference>
<feature type="region of interest" description="Disordered" evidence="3">
    <location>
        <begin position="1"/>
        <end position="23"/>
    </location>
</feature>
<dbReference type="EC" id="4.2.1.126" evidence="5"/>
<dbReference type="InterPro" id="IPR001347">
    <property type="entry name" value="SIS_dom"/>
</dbReference>
<dbReference type="NCBIfam" id="NF003915">
    <property type="entry name" value="PRK05441.1"/>
    <property type="match status" value="1"/>
</dbReference>
<reference evidence="5" key="1">
    <citation type="submission" date="2024-01" db="EMBL/GenBank/DDBJ databases">
        <title>Genome sequence of Mycoplasma ciconiae type strain DSM 25251.</title>
        <authorList>
            <person name="Spergser J."/>
        </authorList>
    </citation>
    <scope>NUCLEOTIDE SEQUENCE [LARGE SCALE GENOMIC DNA]</scope>
    <source>
        <strain evidence="5">DSM 25251</strain>
    </source>
</reference>
<dbReference type="Proteomes" id="UP001344817">
    <property type="component" value="Unassembled WGS sequence"/>
</dbReference>
<dbReference type="SUPFAM" id="SSF53697">
    <property type="entry name" value="SIS domain"/>
    <property type="match status" value="1"/>
</dbReference>
<evidence type="ECO:0000256" key="1">
    <source>
        <dbReference type="ARBA" id="ARBA00023239"/>
    </source>
</evidence>
<dbReference type="PROSITE" id="PS51464">
    <property type="entry name" value="SIS"/>
    <property type="match status" value="1"/>
</dbReference>
<dbReference type="InterPro" id="IPR005486">
    <property type="entry name" value="Glucokinase_regulatory_CS"/>
</dbReference>
<evidence type="ECO:0000256" key="3">
    <source>
        <dbReference type="SAM" id="MobiDB-lite"/>
    </source>
</evidence>
<dbReference type="PANTHER" id="PTHR10088">
    <property type="entry name" value="GLUCOKINASE REGULATORY PROTEIN"/>
    <property type="match status" value="1"/>
</dbReference>
<dbReference type="NCBIfam" id="NF009222">
    <property type="entry name" value="PRK12570.1"/>
    <property type="match status" value="1"/>
</dbReference>
<dbReference type="InterPro" id="IPR005488">
    <property type="entry name" value="Etherase_MurQ"/>
</dbReference>
<keyword evidence="1 5" id="KW-0456">Lyase</keyword>
<gene>
    <name evidence="5" type="ORF">V2E24_01830</name>
</gene>
<keyword evidence="6" id="KW-1185">Reference proteome</keyword>
<feature type="domain" description="SIS" evidence="4">
    <location>
        <begin position="56"/>
        <end position="222"/>
    </location>
</feature>
<sequence length="292" mass="32581">MDNTKKLNTIDTEQNNPNSKNFSSLNTIEMVDIIINEDAQITQKIAQQKQKISQIIDLAYQKVKFNKGRLIYIGAGTSGRIGILDASEIYPTYGVKDKVLALIAGGQKAITNAYENVEDDENQAIEDLKNINFNQNDILVGLAASGRTPYVVAALKYAKKINAACVSIANTNNALISKYADIFLEINTGAEVITGSTRMKAGTSQKMICNIISTSLMTKLGYVEQNYMINLIPSNKKLVQRCKNIIKIITDANDQKIDEVFEQTKNVKMSIIMLKENVNYEQAKKIYEEIYE</sequence>
<name>A0ABU7MLC5_9BACT</name>
<evidence type="ECO:0000256" key="2">
    <source>
        <dbReference type="ARBA" id="ARBA00023277"/>
    </source>
</evidence>
<comment type="caution">
    <text evidence="5">The sequence shown here is derived from an EMBL/GenBank/DDBJ whole genome shotgun (WGS) entry which is preliminary data.</text>
</comment>
<evidence type="ECO:0000259" key="4">
    <source>
        <dbReference type="PROSITE" id="PS51464"/>
    </source>
</evidence>
<dbReference type="Gene3D" id="1.10.8.1080">
    <property type="match status" value="1"/>
</dbReference>
<organism evidence="5 6">
    <name type="scientific">Mycoplasmopsis ciconiae</name>
    <dbReference type="NCBI Taxonomy" id="561067"/>
    <lineage>
        <taxon>Bacteria</taxon>
        <taxon>Bacillati</taxon>
        <taxon>Mycoplasmatota</taxon>
        <taxon>Mycoplasmoidales</taxon>
        <taxon>Metamycoplasmataceae</taxon>
        <taxon>Mycoplasmopsis</taxon>
    </lineage>
</organism>
<dbReference type="GO" id="GO:0016829">
    <property type="term" value="F:lyase activity"/>
    <property type="evidence" value="ECO:0007669"/>
    <property type="project" value="UniProtKB-KW"/>
</dbReference>
<dbReference type="InterPro" id="IPR046348">
    <property type="entry name" value="SIS_dom_sf"/>
</dbReference>
<accession>A0ABU7MLC5</accession>
<dbReference type="Gene3D" id="3.40.50.10490">
    <property type="entry name" value="Glucose-6-phosphate isomerase like protein, domain 1"/>
    <property type="match status" value="1"/>
</dbReference>
<evidence type="ECO:0000313" key="5">
    <source>
        <dbReference type="EMBL" id="MEE3928308.1"/>
    </source>
</evidence>
<keyword evidence="2" id="KW-0119">Carbohydrate metabolism</keyword>
<dbReference type="Pfam" id="PF22645">
    <property type="entry name" value="GKRP_SIS_N"/>
    <property type="match status" value="1"/>
</dbReference>
<dbReference type="EMBL" id="JAZDWZ010000005">
    <property type="protein sequence ID" value="MEE3928308.1"/>
    <property type="molecule type" value="Genomic_DNA"/>
</dbReference>
<dbReference type="RefSeq" id="WP_330500722.1">
    <property type="nucleotide sequence ID" value="NZ_JAZDWZ010000005.1"/>
</dbReference>
<dbReference type="PANTHER" id="PTHR10088:SF4">
    <property type="entry name" value="GLUCOKINASE REGULATORY PROTEIN"/>
    <property type="match status" value="1"/>
</dbReference>
<dbReference type="InterPro" id="IPR040190">
    <property type="entry name" value="MURQ/GCKR"/>
</dbReference>